<keyword evidence="2 5" id="KW-0812">Transmembrane</keyword>
<accession>A0ABQ3V618</accession>
<dbReference type="InterPro" id="IPR032808">
    <property type="entry name" value="DoxX"/>
</dbReference>
<evidence type="ECO:0000313" key="6">
    <source>
        <dbReference type="EMBL" id="GHO59905.1"/>
    </source>
</evidence>
<comment type="subcellular location">
    <subcellularLocation>
        <location evidence="1">Membrane</location>
        <topology evidence="1">Multi-pass membrane protein</topology>
    </subcellularLocation>
</comment>
<feature type="transmembrane region" description="Helical" evidence="5">
    <location>
        <begin position="93"/>
        <end position="113"/>
    </location>
</feature>
<dbReference type="Pfam" id="PF13564">
    <property type="entry name" value="DoxX_2"/>
    <property type="match status" value="1"/>
</dbReference>
<evidence type="ECO:0000256" key="1">
    <source>
        <dbReference type="ARBA" id="ARBA00004141"/>
    </source>
</evidence>
<organism evidence="6 7">
    <name type="scientific">Ktedonobacter robiniae</name>
    <dbReference type="NCBI Taxonomy" id="2778365"/>
    <lineage>
        <taxon>Bacteria</taxon>
        <taxon>Bacillati</taxon>
        <taxon>Chloroflexota</taxon>
        <taxon>Ktedonobacteria</taxon>
        <taxon>Ktedonobacterales</taxon>
        <taxon>Ktedonobacteraceae</taxon>
        <taxon>Ktedonobacter</taxon>
    </lineage>
</organism>
<reference evidence="6 7" key="1">
    <citation type="journal article" date="2021" name="Int. J. Syst. Evol. Microbiol.">
        <title>Reticulibacter mediterranei gen. nov., sp. nov., within the new family Reticulibacteraceae fam. nov., and Ktedonospora formicarum gen. nov., sp. nov., Ktedonobacter robiniae sp. nov., Dictyobacter formicarum sp. nov. and Dictyobacter arantiisoli sp. nov., belonging to the class Ktedonobacteria.</title>
        <authorList>
            <person name="Yabe S."/>
            <person name="Zheng Y."/>
            <person name="Wang C.M."/>
            <person name="Sakai Y."/>
            <person name="Abe K."/>
            <person name="Yokota A."/>
            <person name="Donadio S."/>
            <person name="Cavaletti L."/>
            <person name="Monciardini P."/>
        </authorList>
    </citation>
    <scope>NUCLEOTIDE SEQUENCE [LARGE SCALE GENOMIC DNA]</scope>
    <source>
        <strain evidence="6 7">SOSP1-30</strain>
    </source>
</reference>
<feature type="transmembrane region" description="Helical" evidence="5">
    <location>
        <begin position="119"/>
        <end position="137"/>
    </location>
</feature>
<keyword evidence="3 5" id="KW-1133">Transmembrane helix</keyword>
<evidence type="ECO:0000256" key="5">
    <source>
        <dbReference type="SAM" id="Phobius"/>
    </source>
</evidence>
<dbReference type="EMBL" id="BNJG01000003">
    <property type="protein sequence ID" value="GHO59905.1"/>
    <property type="molecule type" value="Genomic_DNA"/>
</dbReference>
<feature type="transmembrane region" description="Helical" evidence="5">
    <location>
        <begin position="65"/>
        <end position="86"/>
    </location>
</feature>
<keyword evidence="7" id="KW-1185">Reference proteome</keyword>
<feature type="transmembrane region" description="Helical" evidence="5">
    <location>
        <begin position="23"/>
        <end position="45"/>
    </location>
</feature>
<evidence type="ECO:0000256" key="2">
    <source>
        <dbReference type="ARBA" id="ARBA00022692"/>
    </source>
</evidence>
<evidence type="ECO:0000256" key="3">
    <source>
        <dbReference type="ARBA" id="ARBA00022989"/>
    </source>
</evidence>
<name>A0ABQ3V618_9CHLR</name>
<dbReference type="Proteomes" id="UP000654345">
    <property type="component" value="Unassembled WGS sequence"/>
</dbReference>
<protein>
    <recommendedName>
        <fullName evidence="8">DoxX family protein</fullName>
    </recommendedName>
</protein>
<evidence type="ECO:0008006" key="8">
    <source>
        <dbReference type="Google" id="ProtNLM"/>
    </source>
</evidence>
<proteinExistence type="predicted"/>
<evidence type="ECO:0000256" key="4">
    <source>
        <dbReference type="ARBA" id="ARBA00023136"/>
    </source>
</evidence>
<dbReference type="RefSeq" id="WP_201376041.1">
    <property type="nucleotide sequence ID" value="NZ_BNJG01000003.1"/>
</dbReference>
<gene>
    <name evidence="6" type="ORF">KSB_83800</name>
</gene>
<keyword evidence="4 5" id="KW-0472">Membrane</keyword>
<evidence type="ECO:0000313" key="7">
    <source>
        <dbReference type="Proteomes" id="UP000654345"/>
    </source>
</evidence>
<sequence>MNNVASLQVSNENNTQGKRQNKVMLTTLWSVQVLLALIFLFAGSMKLLMPIEMMTSQMSVPLPGLFIRFIGVAEVAGALGLILPLLLRIKPFLTPLAASGLVIIMIGATAITLMGGDVVSALLPLVVGLLAIFIFYGRRSYFKAA</sequence>
<comment type="caution">
    <text evidence="6">The sequence shown here is derived from an EMBL/GenBank/DDBJ whole genome shotgun (WGS) entry which is preliminary data.</text>
</comment>